<dbReference type="AlphaFoldDB" id="A0A3S9B1S4"/>
<dbReference type="KEGG" id="abaw:D5400_05985"/>
<evidence type="ECO:0000313" key="2">
    <source>
        <dbReference type="Proteomes" id="UP000268192"/>
    </source>
</evidence>
<dbReference type="EMBL" id="CP032509">
    <property type="protein sequence ID" value="AZN70886.1"/>
    <property type="molecule type" value="Genomic_DNA"/>
</dbReference>
<dbReference type="RefSeq" id="WP_126008596.1">
    <property type="nucleotide sequence ID" value="NZ_CP032509.1"/>
</dbReference>
<sequence length="121" mass="13340">METNGTELRISGVLGRLEAVLERENSLIGTDARFDITASNAQKSRCLYELNLLMKSMEPSDLPRAAGDRLIRLRSVVETNATRVKAHMEAVRDVTDLINEAVQAAEADGTYSMDTFRPAAQ</sequence>
<protein>
    <recommendedName>
        <fullName evidence="3">Flagellar protein FlgN</fullName>
    </recommendedName>
</protein>
<accession>A0A3S9B1S4</accession>
<evidence type="ECO:0000313" key="1">
    <source>
        <dbReference type="EMBL" id="AZN70886.1"/>
    </source>
</evidence>
<proteinExistence type="predicted"/>
<dbReference type="Proteomes" id="UP000268192">
    <property type="component" value="Chromosome"/>
</dbReference>
<organism evidence="1 2">
    <name type="scientific">Georhizobium profundi</name>
    <dbReference type="NCBI Taxonomy" id="2341112"/>
    <lineage>
        <taxon>Bacteria</taxon>
        <taxon>Pseudomonadati</taxon>
        <taxon>Pseudomonadota</taxon>
        <taxon>Alphaproteobacteria</taxon>
        <taxon>Hyphomicrobiales</taxon>
        <taxon>Rhizobiaceae</taxon>
        <taxon>Georhizobium</taxon>
    </lineage>
</organism>
<keyword evidence="2" id="KW-1185">Reference proteome</keyword>
<reference evidence="1 2" key="1">
    <citation type="submission" date="2018-09" db="EMBL/GenBank/DDBJ databases">
        <title>Marinorhizobium profundi gen. nov., sp. nov., isolated from a deep-sea sediment sample from the New Britain Trench and proposal of Marinorhizobiaceae fam. nov. in the order Rhizobiales of the class Alphaproteobacteria.</title>
        <authorList>
            <person name="Cao J."/>
        </authorList>
    </citation>
    <scope>NUCLEOTIDE SEQUENCE [LARGE SCALE GENOMIC DNA]</scope>
    <source>
        <strain evidence="1 2">WS11</strain>
    </source>
</reference>
<gene>
    <name evidence="1" type="ORF">D5400_05985</name>
</gene>
<name>A0A3S9B1S4_9HYPH</name>
<evidence type="ECO:0008006" key="3">
    <source>
        <dbReference type="Google" id="ProtNLM"/>
    </source>
</evidence>
<dbReference type="OrthoDB" id="8294122at2"/>